<name>A0A4Y2GS97_ARAVE</name>
<organism evidence="1 2">
    <name type="scientific">Araneus ventricosus</name>
    <name type="common">Orbweaver spider</name>
    <name type="synonym">Epeira ventricosa</name>
    <dbReference type="NCBI Taxonomy" id="182803"/>
    <lineage>
        <taxon>Eukaryota</taxon>
        <taxon>Metazoa</taxon>
        <taxon>Ecdysozoa</taxon>
        <taxon>Arthropoda</taxon>
        <taxon>Chelicerata</taxon>
        <taxon>Arachnida</taxon>
        <taxon>Araneae</taxon>
        <taxon>Araneomorphae</taxon>
        <taxon>Entelegynae</taxon>
        <taxon>Araneoidea</taxon>
        <taxon>Araneidae</taxon>
        <taxon>Araneus</taxon>
    </lineage>
</organism>
<reference evidence="1 2" key="1">
    <citation type="journal article" date="2019" name="Sci. Rep.">
        <title>Orb-weaving spider Araneus ventricosus genome elucidates the spidroin gene catalogue.</title>
        <authorList>
            <person name="Kono N."/>
            <person name="Nakamura H."/>
            <person name="Ohtoshi R."/>
            <person name="Moran D.A.P."/>
            <person name="Shinohara A."/>
            <person name="Yoshida Y."/>
            <person name="Fujiwara M."/>
            <person name="Mori M."/>
            <person name="Tomita M."/>
            <person name="Arakawa K."/>
        </authorList>
    </citation>
    <scope>NUCLEOTIDE SEQUENCE [LARGE SCALE GENOMIC DNA]</scope>
</reference>
<dbReference type="EMBL" id="BGPR01001516">
    <property type="protein sequence ID" value="GBM55801.1"/>
    <property type="molecule type" value="Genomic_DNA"/>
</dbReference>
<evidence type="ECO:0000313" key="1">
    <source>
        <dbReference type="EMBL" id="GBM55801.1"/>
    </source>
</evidence>
<dbReference type="Proteomes" id="UP000499080">
    <property type="component" value="Unassembled WGS sequence"/>
</dbReference>
<comment type="caution">
    <text evidence="1">The sequence shown here is derived from an EMBL/GenBank/DDBJ whole genome shotgun (WGS) entry which is preliminary data.</text>
</comment>
<sequence length="90" mass="10392">MLENILENLCINPLTADPSIFGYELSAQQQRRIMENTQHPDSRVKPTVIHLSVQLENGQSRRQRVFTTENAAKRAQVPNTHIFLQTLHTR</sequence>
<accession>A0A4Y2GS97</accession>
<proteinExistence type="predicted"/>
<protein>
    <submittedName>
        <fullName evidence="1">Uncharacterized protein</fullName>
    </submittedName>
</protein>
<evidence type="ECO:0000313" key="2">
    <source>
        <dbReference type="Proteomes" id="UP000499080"/>
    </source>
</evidence>
<gene>
    <name evidence="1" type="ORF">AVEN_75028_1</name>
</gene>
<keyword evidence="2" id="KW-1185">Reference proteome</keyword>
<dbReference type="AlphaFoldDB" id="A0A4Y2GS97"/>